<dbReference type="EMBL" id="JAUZVV010000001">
    <property type="protein sequence ID" value="MDT3315355.1"/>
    <property type="molecule type" value="Genomic_DNA"/>
</dbReference>
<reference evidence="3 4" key="1">
    <citation type="submission" date="2023-08" db="EMBL/GenBank/DDBJ databases">
        <title>Microbacterium aquilitoris sp. nov. and Microbacterium gwkjibeachense sp. nov., isolated from beach.</title>
        <authorList>
            <person name="Lee S.D."/>
            <person name="Yang H."/>
            <person name="Kim I."/>
        </authorList>
    </citation>
    <scope>NUCLEOTIDE SEQUENCE [LARGE SCALE GENOMIC DNA]</scope>
    <source>
        <strain evidence="3 4">KSW4-11</strain>
    </source>
</reference>
<accession>A0ABU3G6B9</accession>
<dbReference type="PROSITE" id="PS50937">
    <property type="entry name" value="HTH_MERR_2"/>
    <property type="match status" value="1"/>
</dbReference>
<dbReference type="InterPro" id="IPR009061">
    <property type="entry name" value="DNA-bd_dom_put_sf"/>
</dbReference>
<name>A0ABU3G6B9_9MICO</name>
<sequence length="277" mass="30504">MTEHEEWMTAGRFGAETLLSAKALRIYAERGLLQPRRIDESTGYRYYSPDQVPTGWLIALLRSADLSLEQIAAILDRAEADPAGAVALLDAAVASMHRRVQANDAVLARARLHLTKETPMSAVETTIEADRPVLSVMRRMAPHEMDEIIHTETTRLRQVAARAGLTPTGDPFGVFHAPVTGDSDGPLEIVLPVDGLIDETDGVRSYRMTGGQLALRHAEGRETDFPEILALYDEVHAWITDAGGTPVGPPREIWHNSPRDDEDLRLTVAWPFTDGGR</sequence>
<proteinExistence type="predicted"/>
<dbReference type="Proteomes" id="UP001251849">
    <property type="component" value="Unassembled WGS sequence"/>
</dbReference>
<dbReference type="InterPro" id="IPR047057">
    <property type="entry name" value="MerR_fam"/>
</dbReference>
<dbReference type="PANTHER" id="PTHR30204">
    <property type="entry name" value="REDOX-CYCLING DRUG-SENSING TRANSCRIPTIONAL ACTIVATOR SOXR"/>
    <property type="match status" value="1"/>
</dbReference>
<gene>
    <name evidence="3" type="ORF">Q9S71_00805</name>
</gene>
<organism evidence="3 4">
    <name type="scientific">Microbacterium gawkjiense</name>
    <dbReference type="NCBI Taxonomy" id="3067309"/>
    <lineage>
        <taxon>Bacteria</taxon>
        <taxon>Bacillati</taxon>
        <taxon>Actinomycetota</taxon>
        <taxon>Actinomycetes</taxon>
        <taxon>Micrococcales</taxon>
        <taxon>Microbacteriaceae</taxon>
        <taxon>Microbacterium</taxon>
    </lineage>
</organism>
<protein>
    <submittedName>
        <fullName evidence="3">MerR family transcriptional regulator</fullName>
    </submittedName>
</protein>
<dbReference type="SUPFAM" id="SSF46955">
    <property type="entry name" value="Putative DNA-binding domain"/>
    <property type="match status" value="1"/>
</dbReference>
<dbReference type="Gene3D" id="1.10.1660.10">
    <property type="match status" value="1"/>
</dbReference>
<dbReference type="SMART" id="SM00422">
    <property type="entry name" value="HTH_MERR"/>
    <property type="match status" value="1"/>
</dbReference>
<evidence type="ECO:0000313" key="3">
    <source>
        <dbReference type="EMBL" id="MDT3315355.1"/>
    </source>
</evidence>
<dbReference type="InterPro" id="IPR011256">
    <property type="entry name" value="Reg_factor_effector_dom_sf"/>
</dbReference>
<dbReference type="Pfam" id="PF13411">
    <property type="entry name" value="MerR_1"/>
    <property type="match status" value="1"/>
</dbReference>
<dbReference type="SUPFAM" id="SSF55136">
    <property type="entry name" value="Probable bacterial effector-binding domain"/>
    <property type="match status" value="1"/>
</dbReference>
<keyword evidence="1" id="KW-0238">DNA-binding</keyword>
<evidence type="ECO:0000256" key="1">
    <source>
        <dbReference type="ARBA" id="ARBA00023125"/>
    </source>
</evidence>
<dbReference type="RefSeq" id="WP_311860028.1">
    <property type="nucleotide sequence ID" value="NZ_JAUZVV010000001.1"/>
</dbReference>
<feature type="domain" description="HTH merR-type" evidence="2">
    <location>
        <begin position="19"/>
        <end position="77"/>
    </location>
</feature>
<dbReference type="InterPro" id="IPR000551">
    <property type="entry name" value="MerR-type_HTH_dom"/>
</dbReference>
<comment type="caution">
    <text evidence="3">The sequence shown here is derived from an EMBL/GenBank/DDBJ whole genome shotgun (WGS) entry which is preliminary data.</text>
</comment>
<evidence type="ECO:0000259" key="2">
    <source>
        <dbReference type="PROSITE" id="PS50937"/>
    </source>
</evidence>
<evidence type="ECO:0000313" key="4">
    <source>
        <dbReference type="Proteomes" id="UP001251849"/>
    </source>
</evidence>
<dbReference type="PANTHER" id="PTHR30204:SF97">
    <property type="entry name" value="MERR FAMILY REGULATORY PROTEIN"/>
    <property type="match status" value="1"/>
</dbReference>
<keyword evidence="4" id="KW-1185">Reference proteome</keyword>
<dbReference type="Gene3D" id="3.20.80.10">
    <property type="entry name" value="Regulatory factor, effector binding domain"/>
    <property type="match status" value="1"/>
</dbReference>